<sequence>MVYIKNNYKIESLFYLIKHYILLFFVCKIDSKPVFLSPDFGKTETHRSQLLPGCILSAFHAIAVFIAL</sequence>
<keyword evidence="1" id="KW-0812">Transmembrane</keyword>
<protein>
    <submittedName>
        <fullName evidence="2">Uncharacterized protein</fullName>
    </submittedName>
</protein>
<reference evidence="2" key="1">
    <citation type="journal article" date="2015" name="Nature">
        <title>Complex archaea that bridge the gap between prokaryotes and eukaryotes.</title>
        <authorList>
            <person name="Spang A."/>
            <person name="Saw J.H."/>
            <person name="Jorgensen S.L."/>
            <person name="Zaremba-Niedzwiedzka K."/>
            <person name="Martijn J."/>
            <person name="Lind A.E."/>
            <person name="van Eijk R."/>
            <person name="Schleper C."/>
            <person name="Guy L."/>
            <person name="Ettema T.J."/>
        </authorList>
    </citation>
    <scope>NUCLEOTIDE SEQUENCE</scope>
</reference>
<dbReference type="EMBL" id="LAZR01041082">
    <property type="protein sequence ID" value="KKL12895.1"/>
    <property type="molecule type" value="Genomic_DNA"/>
</dbReference>
<name>A0A0F9ATY0_9ZZZZ</name>
<evidence type="ECO:0000256" key="1">
    <source>
        <dbReference type="SAM" id="Phobius"/>
    </source>
</evidence>
<keyword evidence="1" id="KW-0472">Membrane</keyword>
<feature type="transmembrane region" description="Helical" evidence="1">
    <location>
        <begin position="50"/>
        <end position="67"/>
    </location>
</feature>
<organism evidence="2">
    <name type="scientific">marine sediment metagenome</name>
    <dbReference type="NCBI Taxonomy" id="412755"/>
    <lineage>
        <taxon>unclassified sequences</taxon>
        <taxon>metagenomes</taxon>
        <taxon>ecological metagenomes</taxon>
    </lineage>
</organism>
<evidence type="ECO:0000313" key="2">
    <source>
        <dbReference type="EMBL" id="KKL12895.1"/>
    </source>
</evidence>
<proteinExistence type="predicted"/>
<gene>
    <name evidence="2" type="ORF">LCGC14_2531190</name>
</gene>
<comment type="caution">
    <text evidence="2">The sequence shown here is derived from an EMBL/GenBank/DDBJ whole genome shotgun (WGS) entry which is preliminary data.</text>
</comment>
<accession>A0A0F9ATY0</accession>
<keyword evidence="1" id="KW-1133">Transmembrane helix</keyword>
<dbReference type="AlphaFoldDB" id="A0A0F9ATY0"/>